<name>A0ABS0CXT0_9NOCA</name>
<evidence type="ECO:0000256" key="1">
    <source>
        <dbReference type="ARBA" id="ARBA00011063"/>
    </source>
</evidence>
<accession>A0ABS0CXT0</accession>
<comment type="similarity">
    <text evidence="1">Belongs to the low molecular weight phosphotyrosine protein phosphatase family.</text>
</comment>
<evidence type="ECO:0000256" key="3">
    <source>
        <dbReference type="ARBA" id="ARBA00022801"/>
    </source>
</evidence>
<dbReference type="RefSeq" id="WP_195130869.1">
    <property type="nucleotide sequence ID" value="NZ_JADLQX010000013.1"/>
</dbReference>
<feature type="domain" description="Phosphotyrosine protein phosphatase I" evidence="5">
    <location>
        <begin position="7"/>
        <end position="152"/>
    </location>
</feature>
<dbReference type="InterPro" id="IPR036196">
    <property type="entry name" value="Ptyr_pPase_sf"/>
</dbReference>
<reference evidence="6 7" key="1">
    <citation type="submission" date="2020-10" db="EMBL/GenBank/DDBJ databases">
        <title>Identification of Nocardia species via Next-generation sequencing and recognition of intraspecies genetic diversity.</title>
        <authorList>
            <person name="Li P."/>
            <person name="Li P."/>
            <person name="Lu B."/>
        </authorList>
    </citation>
    <scope>NUCLEOTIDE SEQUENCE [LARGE SCALE GENOMIC DNA]</scope>
    <source>
        <strain evidence="6 7">BJ06-0157</strain>
    </source>
</reference>
<evidence type="ECO:0000256" key="2">
    <source>
        <dbReference type="ARBA" id="ARBA00013064"/>
    </source>
</evidence>
<sequence>MAVVGQLHVSFVCTGNICRSPMAEKIFAVHLYRAGLANRVRVSSAGTGSWHAGDDADPRTTATLRKYGYPTGHVAAAFGAEHLDADLVIALDRSHQRELARLGVAPQRLRLLRTFDPTADGQDVADPYYGDAADFELVRDQIEAAVPGLLDWVRAELDTAADPPGLRPVPDGRS</sequence>
<protein>
    <recommendedName>
        <fullName evidence="2">protein-tyrosine-phosphatase</fullName>
        <ecNumber evidence="2">3.1.3.48</ecNumber>
    </recommendedName>
</protein>
<dbReference type="Pfam" id="PF01451">
    <property type="entry name" value="LMWPc"/>
    <property type="match status" value="1"/>
</dbReference>
<dbReference type="PANTHER" id="PTHR11717">
    <property type="entry name" value="LOW MOLECULAR WEIGHT PROTEIN TYROSINE PHOSPHATASE"/>
    <property type="match status" value="1"/>
</dbReference>
<dbReference type="EC" id="3.1.3.48" evidence="2"/>
<dbReference type="InterPro" id="IPR023485">
    <property type="entry name" value="Ptyr_pPase"/>
</dbReference>
<organism evidence="6 7">
    <name type="scientific">Nocardia amamiensis</name>
    <dbReference type="NCBI Taxonomy" id="404578"/>
    <lineage>
        <taxon>Bacteria</taxon>
        <taxon>Bacillati</taxon>
        <taxon>Actinomycetota</taxon>
        <taxon>Actinomycetes</taxon>
        <taxon>Mycobacteriales</taxon>
        <taxon>Nocardiaceae</taxon>
        <taxon>Nocardia</taxon>
    </lineage>
</organism>
<evidence type="ECO:0000256" key="4">
    <source>
        <dbReference type="ARBA" id="ARBA00022912"/>
    </source>
</evidence>
<keyword evidence="4" id="KW-0904">Protein phosphatase</keyword>
<dbReference type="SMART" id="SM00226">
    <property type="entry name" value="LMWPc"/>
    <property type="match status" value="1"/>
</dbReference>
<dbReference type="PRINTS" id="PR00719">
    <property type="entry name" value="LMWPTPASE"/>
</dbReference>
<dbReference type="Proteomes" id="UP000702209">
    <property type="component" value="Unassembled WGS sequence"/>
</dbReference>
<evidence type="ECO:0000259" key="5">
    <source>
        <dbReference type="SMART" id="SM00226"/>
    </source>
</evidence>
<evidence type="ECO:0000313" key="6">
    <source>
        <dbReference type="EMBL" id="MBF6299608.1"/>
    </source>
</evidence>
<keyword evidence="7" id="KW-1185">Reference proteome</keyword>
<dbReference type="InterPro" id="IPR017867">
    <property type="entry name" value="Tyr_phospatase_low_mol_wt"/>
</dbReference>
<dbReference type="EMBL" id="JADLQX010000013">
    <property type="protein sequence ID" value="MBF6299608.1"/>
    <property type="molecule type" value="Genomic_DNA"/>
</dbReference>
<evidence type="ECO:0000313" key="7">
    <source>
        <dbReference type="Proteomes" id="UP000702209"/>
    </source>
</evidence>
<dbReference type="PANTHER" id="PTHR11717:SF7">
    <property type="entry name" value="LOW MOLECULAR WEIGHT PHOSPHOTYROSINE PROTEIN PHOSPHATASE"/>
    <property type="match status" value="1"/>
</dbReference>
<dbReference type="InterPro" id="IPR050438">
    <property type="entry name" value="LMW_PTPase"/>
</dbReference>
<keyword evidence="3" id="KW-0378">Hydrolase</keyword>
<gene>
    <name evidence="6" type="ORF">IU459_18980</name>
</gene>
<dbReference type="Gene3D" id="3.40.50.2300">
    <property type="match status" value="1"/>
</dbReference>
<dbReference type="CDD" id="cd16343">
    <property type="entry name" value="LMWPTP"/>
    <property type="match status" value="1"/>
</dbReference>
<proteinExistence type="inferred from homology"/>
<dbReference type="SUPFAM" id="SSF52788">
    <property type="entry name" value="Phosphotyrosine protein phosphatases I"/>
    <property type="match status" value="1"/>
</dbReference>
<comment type="caution">
    <text evidence="6">The sequence shown here is derived from an EMBL/GenBank/DDBJ whole genome shotgun (WGS) entry which is preliminary data.</text>
</comment>